<dbReference type="Pfam" id="PF00096">
    <property type="entry name" value="zf-C2H2"/>
    <property type="match status" value="1"/>
</dbReference>
<proteinExistence type="predicted"/>
<reference evidence="3" key="1">
    <citation type="journal article" date="2020" name="New Phytol.">
        <title>Comparative genomics reveals dynamic genome evolution in host specialist ectomycorrhizal fungi.</title>
        <authorList>
            <person name="Lofgren L.A."/>
            <person name="Nguyen N.H."/>
            <person name="Vilgalys R."/>
            <person name="Ruytinx J."/>
            <person name="Liao H.L."/>
            <person name="Branco S."/>
            <person name="Kuo A."/>
            <person name="LaButti K."/>
            <person name="Lipzen A."/>
            <person name="Andreopoulos W."/>
            <person name="Pangilinan J."/>
            <person name="Riley R."/>
            <person name="Hundley H."/>
            <person name="Na H."/>
            <person name="Barry K."/>
            <person name="Grigoriev I.V."/>
            <person name="Stajich J.E."/>
            <person name="Kennedy P.G."/>
        </authorList>
    </citation>
    <scope>NUCLEOTIDE SEQUENCE</scope>
    <source>
        <strain evidence="3">FC423</strain>
    </source>
</reference>
<evidence type="ECO:0000256" key="1">
    <source>
        <dbReference type="SAM" id="MobiDB-lite"/>
    </source>
</evidence>
<dbReference type="RefSeq" id="XP_041288198.1">
    <property type="nucleotide sequence ID" value="XM_041442127.1"/>
</dbReference>
<dbReference type="GeneID" id="64704386"/>
<protein>
    <recommendedName>
        <fullName evidence="2">C2H2-type domain-containing protein</fullName>
    </recommendedName>
</protein>
<keyword evidence="4" id="KW-1185">Reference proteome</keyword>
<name>A0A9P7EYP8_9AGAM</name>
<evidence type="ECO:0000313" key="4">
    <source>
        <dbReference type="Proteomes" id="UP000823399"/>
    </source>
</evidence>
<gene>
    <name evidence="3" type="ORF">F5147DRAFT_778404</name>
</gene>
<feature type="compositionally biased region" description="Low complexity" evidence="1">
    <location>
        <begin position="92"/>
        <end position="101"/>
    </location>
</feature>
<sequence>MTPSQLVQAPDQYLMKPTLQSYLKYLDRHIDRMFNTYREMLEIRSRIAELLASDQSEVTEGTWDGTVGIQAIVDEPQTITPSVLHEINATSSEITGSSSESVNDPLGQLPQDILPSSSSGSDSYESRAQDFVPQHGTYSEGQTLSSSSARRDEQLLPKVRCTQPGCSSVVNKSNLTRHINEVHERKVKARCASCGKGFTRPYMMEDHIRRANCASP</sequence>
<dbReference type="EMBL" id="JABBWM010000070">
    <property type="protein sequence ID" value="KAG2096355.1"/>
    <property type="molecule type" value="Genomic_DNA"/>
</dbReference>
<feature type="compositionally biased region" description="Polar residues" evidence="1">
    <location>
        <begin position="136"/>
        <end position="148"/>
    </location>
</feature>
<dbReference type="OrthoDB" id="6077919at2759"/>
<evidence type="ECO:0000259" key="2">
    <source>
        <dbReference type="Pfam" id="PF00096"/>
    </source>
</evidence>
<feature type="domain" description="C2H2-type" evidence="2">
    <location>
        <begin position="190"/>
        <end position="210"/>
    </location>
</feature>
<dbReference type="AlphaFoldDB" id="A0A9P7EYP8"/>
<evidence type="ECO:0000313" key="3">
    <source>
        <dbReference type="EMBL" id="KAG2096355.1"/>
    </source>
</evidence>
<dbReference type="Gene3D" id="3.30.160.60">
    <property type="entry name" value="Classic Zinc Finger"/>
    <property type="match status" value="1"/>
</dbReference>
<feature type="region of interest" description="Disordered" evidence="1">
    <location>
        <begin position="92"/>
        <end position="154"/>
    </location>
</feature>
<dbReference type="InterPro" id="IPR013087">
    <property type="entry name" value="Znf_C2H2_type"/>
</dbReference>
<organism evidence="3 4">
    <name type="scientific">Suillus discolor</name>
    <dbReference type="NCBI Taxonomy" id="1912936"/>
    <lineage>
        <taxon>Eukaryota</taxon>
        <taxon>Fungi</taxon>
        <taxon>Dikarya</taxon>
        <taxon>Basidiomycota</taxon>
        <taxon>Agaricomycotina</taxon>
        <taxon>Agaricomycetes</taxon>
        <taxon>Agaricomycetidae</taxon>
        <taxon>Boletales</taxon>
        <taxon>Suillineae</taxon>
        <taxon>Suillaceae</taxon>
        <taxon>Suillus</taxon>
    </lineage>
</organism>
<dbReference type="Proteomes" id="UP000823399">
    <property type="component" value="Unassembled WGS sequence"/>
</dbReference>
<accession>A0A9P7EYP8</accession>
<comment type="caution">
    <text evidence="3">The sequence shown here is derived from an EMBL/GenBank/DDBJ whole genome shotgun (WGS) entry which is preliminary data.</text>
</comment>